<evidence type="ECO:0000256" key="3">
    <source>
        <dbReference type="RuleBase" id="RU000682"/>
    </source>
</evidence>
<dbReference type="InterPro" id="IPR001356">
    <property type="entry name" value="HD"/>
</dbReference>
<accession>A0A482VZZ8</accession>
<dbReference type="GO" id="GO:0003677">
    <property type="term" value="F:DNA binding"/>
    <property type="evidence" value="ECO:0007669"/>
    <property type="project" value="UniProtKB-UniRule"/>
</dbReference>
<organism evidence="5 6">
    <name type="scientific">Asbolus verrucosus</name>
    <name type="common">Desert ironclad beetle</name>
    <dbReference type="NCBI Taxonomy" id="1661398"/>
    <lineage>
        <taxon>Eukaryota</taxon>
        <taxon>Metazoa</taxon>
        <taxon>Ecdysozoa</taxon>
        <taxon>Arthropoda</taxon>
        <taxon>Hexapoda</taxon>
        <taxon>Insecta</taxon>
        <taxon>Pterygota</taxon>
        <taxon>Neoptera</taxon>
        <taxon>Endopterygota</taxon>
        <taxon>Coleoptera</taxon>
        <taxon>Polyphaga</taxon>
        <taxon>Cucujiformia</taxon>
        <taxon>Tenebrionidae</taxon>
        <taxon>Pimeliinae</taxon>
        <taxon>Asbolus</taxon>
    </lineage>
</organism>
<keyword evidence="2 3" id="KW-0539">Nucleus</keyword>
<dbReference type="AlphaFoldDB" id="A0A482VZZ8"/>
<evidence type="ECO:0000259" key="4">
    <source>
        <dbReference type="PROSITE" id="PS50071"/>
    </source>
</evidence>
<evidence type="ECO:0000256" key="1">
    <source>
        <dbReference type="ARBA" id="ARBA00004123"/>
    </source>
</evidence>
<evidence type="ECO:0000256" key="2">
    <source>
        <dbReference type="PROSITE-ProRule" id="PRU00108"/>
    </source>
</evidence>
<dbReference type="EMBL" id="QDEB01043049">
    <property type="protein sequence ID" value="RZC38471.1"/>
    <property type="molecule type" value="Genomic_DNA"/>
</dbReference>
<evidence type="ECO:0000313" key="6">
    <source>
        <dbReference type="Proteomes" id="UP000292052"/>
    </source>
</evidence>
<sequence length="53" mass="6592">MVEKYLRRDRRWALSLHLNLSEAQIKVWFWSRRFKEETRPKAESTELATERKN</sequence>
<keyword evidence="6" id="KW-1185">Reference proteome</keyword>
<dbReference type="PROSITE" id="PS50071">
    <property type="entry name" value="HOMEOBOX_2"/>
    <property type="match status" value="1"/>
</dbReference>
<protein>
    <submittedName>
        <fullName evidence="5">Homeobox domain containing protein</fullName>
    </submittedName>
</protein>
<dbReference type="Pfam" id="PF00046">
    <property type="entry name" value="Homeodomain"/>
    <property type="match status" value="1"/>
</dbReference>
<dbReference type="Gene3D" id="1.10.10.60">
    <property type="entry name" value="Homeodomain-like"/>
    <property type="match status" value="1"/>
</dbReference>
<comment type="caution">
    <text evidence="5">The sequence shown here is derived from an EMBL/GenBank/DDBJ whole genome shotgun (WGS) entry which is preliminary data.</text>
</comment>
<reference evidence="5 6" key="1">
    <citation type="submission" date="2017-03" db="EMBL/GenBank/DDBJ databases">
        <title>Genome of the blue death feigning beetle - Asbolus verrucosus.</title>
        <authorList>
            <person name="Rider S.D."/>
        </authorList>
    </citation>
    <scope>NUCLEOTIDE SEQUENCE [LARGE SCALE GENOMIC DNA]</scope>
    <source>
        <strain evidence="5">Butters</strain>
        <tissue evidence="5">Head and leg muscle</tissue>
    </source>
</reference>
<dbReference type="Proteomes" id="UP000292052">
    <property type="component" value="Unassembled WGS sequence"/>
</dbReference>
<proteinExistence type="predicted"/>
<dbReference type="GO" id="GO:0005634">
    <property type="term" value="C:nucleus"/>
    <property type="evidence" value="ECO:0007669"/>
    <property type="project" value="UniProtKB-SubCell"/>
</dbReference>
<dbReference type="SUPFAM" id="SSF46689">
    <property type="entry name" value="Homeodomain-like"/>
    <property type="match status" value="1"/>
</dbReference>
<name>A0A482VZZ8_ASBVE</name>
<keyword evidence="2 3" id="KW-0238">DNA-binding</keyword>
<gene>
    <name evidence="5" type="ORF">BDFB_014880</name>
</gene>
<dbReference type="CDD" id="cd00086">
    <property type="entry name" value="homeodomain"/>
    <property type="match status" value="1"/>
</dbReference>
<comment type="subcellular location">
    <subcellularLocation>
        <location evidence="1 2 3">Nucleus</location>
    </subcellularLocation>
</comment>
<feature type="DNA-binding region" description="Homeobox" evidence="2">
    <location>
        <begin position="3"/>
        <end position="40"/>
    </location>
</feature>
<evidence type="ECO:0000313" key="5">
    <source>
        <dbReference type="EMBL" id="RZC38471.1"/>
    </source>
</evidence>
<feature type="domain" description="Homeobox" evidence="4">
    <location>
        <begin position="1"/>
        <end position="39"/>
    </location>
</feature>
<dbReference type="InterPro" id="IPR009057">
    <property type="entry name" value="Homeodomain-like_sf"/>
</dbReference>
<keyword evidence="2 3" id="KW-0371">Homeobox</keyword>